<dbReference type="PANTHER" id="PTHR19328">
    <property type="entry name" value="HEDGEHOG-INTERACTING PROTEIN"/>
    <property type="match status" value="1"/>
</dbReference>
<keyword evidence="3" id="KW-1185">Reference proteome</keyword>
<dbReference type="Pfam" id="PF07995">
    <property type="entry name" value="GSDH"/>
    <property type="match status" value="1"/>
</dbReference>
<dbReference type="PANTHER" id="PTHR19328:SF75">
    <property type="entry name" value="ALDOSE SUGAR DEHYDROGENASE YLII"/>
    <property type="match status" value="1"/>
</dbReference>
<feature type="domain" description="Glucose/Sorbosone dehydrogenase" evidence="1">
    <location>
        <begin position="105"/>
        <end position="387"/>
    </location>
</feature>
<evidence type="ECO:0000313" key="3">
    <source>
        <dbReference type="Proteomes" id="UP000295293"/>
    </source>
</evidence>
<organism evidence="2 3">
    <name type="scientific">Tahibacter aquaticus</name>
    <dbReference type="NCBI Taxonomy" id="520092"/>
    <lineage>
        <taxon>Bacteria</taxon>
        <taxon>Pseudomonadati</taxon>
        <taxon>Pseudomonadota</taxon>
        <taxon>Gammaproteobacteria</taxon>
        <taxon>Lysobacterales</taxon>
        <taxon>Rhodanobacteraceae</taxon>
        <taxon>Tahibacter</taxon>
    </lineage>
</organism>
<evidence type="ECO:0000259" key="1">
    <source>
        <dbReference type="Pfam" id="PF07995"/>
    </source>
</evidence>
<comment type="caution">
    <text evidence="2">The sequence shown here is derived from an EMBL/GenBank/DDBJ whole genome shotgun (WGS) entry which is preliminary data.</text>
</comment>
<sequence>MASSESAVALRRASFATAAAARPLTLQRVSWLYASVCLRGSIAPGELSPSREPDVDLCQGFARSAAGLALLAGAAVHAADLIQFEPIVGGLDRLTSIVATPNYPDTVWVAEQAGRVRLVENEVLRAVPFLDITDRTLSSGFEQGLTGFALAPAFPASPYVYVHYIRLDQASQVSRFRLLPGPLLAADPASELGLLTLPQGHPTHNCNEVRFGPDGFLYIGCGDGGPPFTPLHDPQSLAELYGKILRIDVNNVPIGQPYGIPADNPFVNTPGARAEIWALGVRNPYRFSFDTLNGDLWLADVGQSQWEEVNRVPAGTPFGVNFGWSRMEGAHCYPDEGCDTSSLWLPLLEFSHSVGCAVIGGLRLRNTALIALQGRYIYADLCTGRVFGAQTGDETQWSSALLGTAPRQPTGFGQTADGQLWMGSYGVGDAVLFRIVVVDALFADRFE</sequence>
<dbReference type="EMBL" id="SNZH01000008">
    <property type="protein sequence ID" value="TDR42462.1"/>
    <property type="molecule type" value="Genomic_DNA"/>
</dbReference>
<dbReference type="Proteomes" id="UP000295293">
    <property type="component" value="Unassembled WGS sequence"/>
</dbReference>
<dbReference type="SUPFAM" id="SSF50952">
    <property type="entry name" value="Soluble quinoprotein glucose dehydrogenase"/>
    <property type="match status" value="1"/>
</dbReference>
<dbReference type="InterPro" id="IPR011041">
    <property type="entry name" value="Quinoprot_gluc/sorb_DH_b-prop"/>
</dbReference>
<dbReference type="Gene3D" id="2.120.10.30">
    <property type="entry name" value="TolB, C-terminal domain"/>
    <property type="match status" value="1"/>
</dbReference>
<proteinExistence type="predicted"/>
<evidence type="ECO:0000313" key="2">
    <source>
        <dbReference type="EMBL" id="TDR42462.1"/>
    </source>
</evidence>
<protein>
    <submittedName>
        <fullName evidence="2">Glucose/sorbosone dehydrogenase</fullName>
    </submittedName>
</protein>
<dbReference type="OrthoDB" id="338827at2"/>
<dbReference type="InterPro" id="IPR012938">
    <property type="entry name" value="Glc/Sorbosone_DH"/>
</dbReference>
<gene>
    <name evidence="2" type="ORF">DFR29_10845</name>
</gene>
<accession>A0A4R6YV30</accession>
<name>A0A4R6YV30_9GAMM</name>
<dbReference type="AlphaFoldDB" id="A0A4R6YV30"/>
<dbReference type="InterPro" id="IPR011042">
    <property type="entry name" value="6-blade_b-propeller_TolB-like"/>
</dbReference>
<reference evidence="2 3" key="1">
    <citation type="submission" date="2019-03" db="EMBL/GenBank/DDBJ databases">
        <title>Genomic Encyclopedia of Type Strains, Phase IV (KMG-IV): sequencing the most valuable type-strain genomes for metagenomic binning, comparative biology and taxonomic classification.</title>
        <authorList>
            <person name="Goeker M."/>
        </authorList>
    </citation>
    <scope>NUCLEOTIDE SEQUENCE [LARGE SCALE GENOMIC DNA]</scope>
    <source>
        <strain evidence="2 3">DSM 21667</strain>
    </source>
</reference>